<protein>
    <submittedName>
        <fullName evidence="1">Uncharacterized protein</fullName>
    </submittedName>
</protein>
<keyword evidence="2" id="KW-1185">Reference proteome</keyword>
<name>A0ACB8D7T3_DERSI</name>
<organism evidence="1 2">
    <name type="scientific">Dermacentor silvarum</name>
    <name type="common">Tick</name>
    <dbReference type="NCBI Taxonomy" id="543639"/>
    <lineage>
        <taxon>Eukaryota</taxon>
        <taxon>Metazoa</taxon>
        <taxon>Ecdysozoa</taxon>
        <taxon>Arthropoda</taxon>
        <taxon>Chelicerata</taxon>
        <taxon>Arachnida</taxon>
        <taxon>Acari</taxon>
        <taxon>Parasitiformes</taxon>
        <taxon>Ixodida</taxon>
        <taxon>Ixodoidea</taxon>
        <taxon>Ixodidae</taxon>
        <taxon>Rhipicephalinae</taxon>
        <taxon>Dermacentor</taxon>
    </lineage>
</organism>
<accession>A0ACB8D7T3</accession>
<evidence type="ECO:0000313" key="2">
    <source>
        <dbReference type="Proteomes" id="UP000821865"/>
    </source>
</evidence>
<proteinExistence type="predicted"/>
<sequence length="320" mass="36420">MIFYNFTETGLFYRWCPSSTLASKPVTGNKHSKARITGGFLDNLDVGSDAASSCDTCQLPLLFSGCCFERLHRRTRLRRLSIDETAKVVNLRFLLVCQVEQLRLSVDSTDAEERRLHIAENQCERTKALSTKRRSLWLARIKRANLDIENRNLRVCGAHFIAAKLFDETDPDWAPSLLLGYGAMDTDPSRHQRLEKRRAEKREAELQERRAEADAAATGIQPCADRPLSPHPTGETDADESEKRQNQRHRGGCFKTMYNQLRDLESGKKKKLRLRPFGTCVHSQAQCVVMDVLAQLNFCTVHAQIQSTVRSSPRKRAVQF</sequence>
<comment type="caution">
    <text evidence="1">The sequence shown here is derived from an EMBL/GenBank/DDBJ whole genome shotgun (WGS) entry which is preliminary data.</text>
</comment>
<evidence type="ECO:0000313" key="1">
    <source>
        <dbReference type="EMBL" id="KAH7960444.1"/>
    </source>
</evidence>
<reference evidence="1" key="1">
    <citation type="submission" date="2020-05" db="EMBL/GenBank/DDBJ databases">
        <title>Large-scale comparative analyses of tick genomes elucidate their genetic diversity and vector capacities.</title>
        <authorList>
            <person name="Jia N."/>
            <person name="Wang J."/>
            <person name="Shi W."/>
            <person name="Du L."/>
            <person name="Sun Y."/>
            <person name="Zhan W."/>
            <person name="Jiang J."/>
            <person name="Wang Q."/>
            <person name="Zhang B."/>
            <person name="Ji P."/>
            <person name="Sakyi L.B."/>
            <person name="Cui X."/>
            <person name="Yuan T."/>
            <person name="Jiang B."/>
            <person name="Yang W."/>
            <person name="Lam T.T.-Y."/>
            <person name="Chang Q."/>
            <person name="Ding S."/>
            <person name="Wang X."/>
            <person name="Zhu J."/>
            <person name="Ruan X."/>
            <person name="Zhao L."/>
            <person name="Wei J."/>
            <person name="Que T."/>
            <person name="Du C."/>
            <person name="Cheng J."/>
            <person name="Dai P."/>
            <person name="Han X."/>
            <person name="Huang E."/>
            <person name="Gao Y."/>
            <person name="Liu J."/>
            <person name="Shao H."/>
            <person name="Ye R."/>
            <person name="Li L."/>
            <person name="Wei W."/>
            <person name="Wang X."/>
            <person name="Wang C."/>
            <person name="Yang T."/>
            <person name="Huo Q."/>
            <person name="Li W."/>
            <person name="Guo W."/>
            <person name="Chen H."/>
            <person name="Zhou L."/>
            <person name="Ni X."/>
            <person name="Tian J."/>
            <person name="Zhou Y."/>
            <person name="Sheng Y."/>
            <person name="Liu T."/>
            <person name="Pan Y."/>
            <person name="Xia L."/>
            <person name="Li J."/>
            <person name="Zhao F."/>
            <person name="Cao W."/>
        </authorList>
    </citation>
    <scope>NUCLEOTIDE SEQUENCE</scope>
    <source>
        <strain evidence="1">Dsil-2018</strain>
    </source>
</reference>
<dbReference type="Proteomes" id="UP000821865">
    <property type="component" value="Chromosome 3"/>
</dbReference>
<dbReference type="EMBL" id="CM023472">
    <property type="protein sequence ID" value="KAH7960444.1"/>
    <property type="molecule type" value="Genomic_DNA"/>
</dbReference>
<gene>
    <name evidence="1" type="ORF">HPB49_019690</name>
</gene>